<keyword evidence="1" id="KW-1133">Transmembrane helix</keyword>
<evidence type="ECO:0000256" key="1">
    <source>
        <dbReference type="SAM" id="Phobius"/>
    </source>
</evidence>
<evidence type="ECO:0000313" key="3">
    <source>
        <dbReference type="Proteomes" id="UP000030649"/>
    </source>
</evidence>
<reference evidence="2 3" key="1">
    <citation type="journal article" date="2013" name="PLoS ONE">
        <title>Assembly-driven community genomics of a hypersaline microbial ecosystem.</title>
        <authorList>
            <person name="Podell S."/>
            <person name="Ugalde J.A."/>
            <person name="Narasingarao P."/>
            <person name="Banfield J.F."/>
            <person name="Heidelberg K.B."/>
            <person name="Allen E.E."/>
        </authorList>
    </citation>
    <scope>NUCLEOTIDE SEQUENCE [LARGE SCALE GENOMIC DNA]</scope>
    <source>
        <strain evidence="3">J07HQW1</strain>
    </source>
</reference>
<keyword evidence="1" id="KW-0812">Transmembrane</keyword>
<dbReference type="AlphaFoldDB" id="U1MNP6"/>
<dbReference type="EMBL" id="KE356560">
    <property type="protein sequence ID" value="ERG91479.1"/>
    <property type="molecule type" value="Genomic_DNA"/>
</dbReference>
<dbReference type="Proteomes" id="UP000030649">
    <property type="component" value="Unassembled WGS sequence"/>
</dbReference>
<sequence>MKQLLVISTAPAGLVTGVLALIGHPITVAVHASAGIYVILITGVAAYRARSRSHLAVIAGMITASVTGLLWTLIGDASIIILTHVLCGVIASAGVLLVVMPSHN</sequence>
<feature type="transmembrane region" description="Helical" evidence="1">
    <location>
        <begin position="80"/>
        <end position="100"/>
    </location>
</feature>
<accession>U1MNP6</accession>
<gene>
    <name evidence="2" type="ORF">J07HQW1_01513</name>
</gene>
<feature type="transmembrane region" description="Helical" evidence="1">
    <location>
        <begin position="54"/>
        <end position="74"/>
    </location>
</feature>
<name>U1MNP6_9EURY</name>
<evidence type="ECO:0000313" key="2">
    <source>
        <dbReference type="EMBL" id="ERG91479.1"/>
    </source>
</evidence>
<proteinExistence type="predicted"/>
<organism evidence="2 3">
    <name type="scientific">Haloquadratum walsbyi J07HQW1</name>
    <dbReference type="NCBI Taxonomy" id="1238424"/>
    <lineage>
        <taxon>Archaea</taxon>
        <taxon>Methanobacteriati</taxon>
        <taxon>Methanobacteriota</taxon>
        <taxon>Stenosarchaea group</taxon>
        <taxon>Halobacteria</taxon>
        <taxon>Halobacteriales</taxon>
        <taxon>Haloferacaceae</taxon>
        <taxon>Haloquadratum</taxon>
    </lineage>
</organism>
<protein>
    <submittedName>
        <fullName evidence="2">Uncharacterized protein</fullName>
    </submittedName>
</protein>
<keyword evidence="1" id="KW-0472">Membrane</keyword>
<dbReference type="HOGENOM" id="CLU_2243788_0_0_2"/>
<feature type="transmembrane region" description="Helical" evidence="1">
    <location>
        <begin position="30"/>
        <end position="47"/>
    </location>
</feature>